<dbReference type="EMBL" id="JABBXF010000014">
    <property type="protein sequence ID" value="NVK77621.1"/>
    <property type="molecule type" value="Genomic_DNA"/>
</dbReference>
<dbReference type="PANTHER" id="PTHR40254">
    <property type="entry name" value="BLR0577 PROTEIN"/>
    <property type="match status" value="1"/>
</dbReference>
<dbReference type="InterPro" id="IPR052189">
    <property type="entry name" value="L-asp_N-monooxygenase_NS-form"/>
</dbReference>
<evidence type="ECO:0000313" key="2">
    <source>
        <dbReference type="EMBL" id="NVK77621.1"/>
    </source>
</evidence>
<dbReference type="Pfam" id="PF13454">
    <property type="entry name" value="NAD_binding_9"/>
    <property type="match status" value="1"/>
</dbReference>
<sequence>MGQNIVIVGAGVAGTSVLVHLVDALTRTGLTGAPCTVHLVDPHPPGWGLAFGDPDPLLLCNSAAEINSVRADRLDDFVVHLRAHGWTGTPKDCVPRVRMAEYCHERSAQATARAAAHGIGVRHHRTTAGSVGTGPGHPVRLGTGEELAGDAVIIGTGVQRPRVPHKFAEFTGHPAYLDSPYPAHRLRDTLRAGSRVLVLGTHQSAVDASLLLCREGHHATLTSPSGQLPAVRPSLAAPGHPLPPLDRIAALDPADPHLADRLLRCAVEALRLLGPRPLRLQTSAAADPVQRLREETALVESGSCAWPDLVVPVIEGAIALGGRLPDHRLRALLAHFAPFTGRYATAMTVVNARRLLAHFDAGRLRVAPAYPEAVAVRDGAWQVQWPDGRRERFGHVVNATGFELPALHWNRDRSALHLSGPQPGGRALGRLEADLRVRRHPQAPPERVWLAGVGTHVRIPFSNHLRNVARQARHVAEQVAAGAPAR</sequence>
<feature type="domain" description="FAD-dependent urate hydroxylase HpyO/Asp monooxygenase CreE-like FAD/NAD(P)-binding" evidence="1">
    <location>
        <begin position="6"/>
        <end position="158"/>
    </location>
</feature>
<comment type="caution">
    <text evidence="2">The sequence shown here is derived from an EMBL/GenBank/DDBJ whole genome shotgun (WGS) entry which is preliminary data.</text>
</comment>
<dbReference type="SUPFAM" id="SSF51905">
    <property type="entry name" value="FAD/NAD(P)-binding domain"/>
    <property type="match status" value="2"/>
</dbReference>
<evidence type="ECO:0000259" key="1">
    <source>
        <dbReference type="Pfam" id="PF13454"/>
    </source>
</evidence>
<organism evidence="2 3">
    <name type="scientific">Streptomyces morookaense</name>
    <name type="common">Streptoverticillium morookaense</name>
    <dbReference type="NCBI Taxonomy" id="1970"/>
    <lineage>
        <taxon>Bacteria</taxon>
        <taxon>Bacillati</taxon>
        <taxon>Actinomycetota</taxon>
        <taxon>Actinomycetes</taxon>
        <taxon>Kitasatosporales</taxon>
        <taxon>Streptomycetaceae</taxon>
        <taxon>Streptomyces</taxon>
    </lineage>
</organism>
<dbReference type="PANTHER" id="PTHR40254:SF1">
    <property type="entry name" value="BLR0577 PROTEIN"/>
    <property type="match status" value="1"/>
</dbReference>
<protein>
    <submittedName>
        <fullName evidence="2">FAD/NAD(P)-binding protein</fullName>
    </submittedName>
</protein>
<dbReference type="AlphaFoldDB" id="A0A7Y7B2W3"/>
<evidence type="ECO:0000313" key="3">
    <source>
        <dbReference type="Proteomes" id="UP000587462"/>
    </source>
</evidence>
<keyword evidence="3" id="KW-1185">Reference proteome</keyword>
<accession>A0A7Y7B2W3</accession>
<dbReference type="InterPro" id="IPR038732">
    <property type="entry name" value="HpyO/CreE_NAD-binding"/>
</dbReference>
<dbReference type="InterPro" id="IPR036188">
    <property type="entry name" value="FAD/NAD-bd_sf"/>
</dbReference>
<dbReference type="Gene3D" id="3.50.50.60">
    <property type="entry name" value="FAD/NAD(P)-binding domain"/>
    <property type="match status" value="2"/>
</dbReference>
<dbReference type="RefSeq" id="WP_171079410.1">
    <property type="nucleotide sequence ID" value="NZ_BNBU01000001.1"/>
</dbReference>
<gene>
    <name evidence="2" type="ORF">HG542_08070</name>
</gene>
<reference evidence="2 3" key="1">
    <citation type="submission" date="2020-04" db="EMBL/GenBank/DDBJ databases">
        <title>Draft Genome Sequence of Streptomyces morookaense DSM 40503, an 8-azaguanine-producing strain.</title>
        <authorList>
            <person name="Qi J."/>
            <person name="Gao J.-M."/>
        </authorList>
    </citation>
    <scope>NUCLEOTIDE SEQUENCE [LARGE SCALE GENOMIC DNA]</scope>
    <source>
        <strain evidence="2 3">DSM 40503</strain>
    </source>
</reference>
<proteinExistence type="predicted"/>
<name>A0A7Y7B2W3_STRMO</name>
<dbReference type="Proteomes" id="UP000587462">
    <property type="component" value="Unassembled WGS sequence"/>
</dbReference>